<accession>A0A0F9HCL6</accession>
<name>A0A0F9HCL6_9ZZZZ</name>
<dbReference type="EMBL" id="LAZR01017333">
    <property type="protein sequence ID" value="KKM00857.1"/>
    <property type="molecule type" value="Genomic_DNA"/>
</dbReference>
<evidence type="ECO:0008006" key="3">
    <source>
        <dbReference type="Google" id="ProtNLM"/>
    </source>
</evidence>
<dbReference type="GO" id="GO:0006259">
    <property type="term" value="P:DNA metabolic process"/>
    <property type="evidence" value="ECO:0007669"/>
    <property type="project" value="InterPro"/>
</dbReference>
<evidence type="ECO:0000313" key="2">
    <source>
        <dbReference type="EMBL" id="KKM00857.1"/>
    </source>
</evidence>
<gene>
    <name evidence="2" type="ORF">LCGC14_1800200</name>
</gene>
<feature type="region of interest" description="Disordered" evidence="1">
    <location>
        <begin position="227"/>
        <end position="250"/>
    </location>
</feature>
<dbReference type="InterPro" id="IPR018330">
    <property type="entry name" value="RecT_fam"/>
</dbReference>
<reference evidence="2" key="1">
    <citation type="journal article" date="2015" name="Nature">
        <title>Complex archaea that bridge the gap between prokaryotes and eukaryotes.</title>
        <authorList>
            <person name="Spang A."/>
            <person name="Saw J.H."/>
            <person name="Jorgensen S.L."/>
            <person name="Zaremba-Niedzwiedzka K."/>
            <person name="Martijn J."/>
            <person name="Lind A.E."/>
            <person name="van Eijk R."/>
            <person name="Schleper C."/>
            <person name="Guy L."/>
            <person name="Ettema T.J."/>
        </authorList>
    </citation>
    <scope>NUCLEOTIDE SEQUENCE</scope>
</reference>
<dbReference type="AlphaFoldDB" id="A0A0F9HCL6"/>
<dbReference type="GO" id="GO:0003677">
    <property type="term" value="F:DNA binding"/>
    <property type="evidence" value="ECO:0007669"/>
    <property type="project" value="InterPro"/>
</dbReference>
<comment type="caution">
    <text evidence="2">The sequence shown here is derived from an EMBL/GenBank/DDBJ whole genome shotgun (WGS) entry which is preliminary data.</text>
</comment>
<protein>
    <recommendedName>
        <fullName evidence="3">Phage recombination protein Bet</fullName>
    </recommendedName>
</protein>
<dbReference type="Pfam" id="PF03837">
    <property type="entry name" value="RecT"/>
    <property type="match status" value="1"/>
</dbReference>
<organism evidence="2">
    <name type="scientific">marine sediment metagenome</name>
    <dbReference type="NCBI Taxonomy" id="412755"/>
    <lineage>
        <taxon>unclassified sequences</taxon>
        <taxon>metagenomes</taxon>
        <taxon>ecological metagenomes</taxon>
    </lineage>
</organism>
<evidence type="ECO:0000256" key="1">
    <source>
        <dbReference type="SAM" id="MobiDB-lite"/>
    </source>
</evidence>
<sequence>MEKDTKELVKIKAEITEQLEDKETFNSLLVTTFKGLDAQLMKRAIMEGVMRGFTFNDFLEKNVYAVPFGGGYSLVTSVDYARKIGMRSGIVGKSAPEYEEKDGKVISCSVTVKRKVEEYVGEYTAKVYFSEYTTGKNLWQSKPRTMIAKVAEMHALRMACPEELSQTYMEEELQTDSKPVRDVDFIVCAEKLEAAKTLDELNTVWANLPVEAKQELENLAKKLKKGFEKPKPKKVTKKKDEKVLGKSNKK</sequence>
<proteinExistence type="predicted"/>